<sequence length="236" mass="25447">MTPVDQHLPLREQRHRALVDAARALATEHGADGFTVDRVAMLAGVSRRTVFNHFAGMDQLLVAVCEQILAEVTTDLLEGVDRGTTDLPAGGAGGPAALDAVCEATRDVDLPTAIVTIQHVLGGPDVADERADAISRTALEHVAGRLRERLLERAPGLDPLDLELTLTLLTSGLATIARHWLEEHASPAPDVRHENPRFAPERSMTSGPVRVTPDARAAWDRLLDRLLHRLRAGHAG</sequence>
<dbReference type="InterPro" id="IPR009057">
    <property type="entry name" value="Homeodomain-like_sf"/>
</dbReference>
<protein>
    <submittedName>
        <fullName evidence="6">Unannotated protein</fullName>
    </submittedName>
</protein>
<dbReference type="AlphaFoldDB" id="A0A6J7LF33"/>
<keyword evidence="3" id="KW-0804">Transcription</keyword>
<dbReference type="InterPro" id="IPR001647">
    <property type="entry name" value="HTH_TetR"/>
</dbReference>
<evidence type="ECO:0000313" key="6">
    <source>
        <dbReference type="EMBL" id="CAB4964609.1"/>
    </source>
</evidence>
<feature type="region of interest" description="Disordered" evidence="4">
    <location>
        <begin position="187"/>
        <end position="209"/>
    </location>
</feature>
<dbReference type="PANTHER" id="PTHR30055">
    <property type="entry name" value="HTH-TYPE TRANSCRIPTIONAL REGULATOR RUTR"/>
    <property type="match status" value="1"/>
</dbReference>
<accession>A0A6J7LF33</accession>
<dbReference type="GO" id="GO:0000976">
    <property type="term" value="F:transcription cis-regulatory region binding"/>
    <property type="evidence" value="ECO:0007669"/>
    <property type="project" value="TreeGrafter"/>
</dbReference>
<dbReference type="EMBL" id="CAFBMW010000048">
    <property type="protein sequence ID" value="CAB4964609.1"/>
    <property type="molecule type" value="Genomic_DNA"/>
</dbReference>
<evidence type="ECO:0000256" key="4">
    <source>
        <dbReference type="SAM" id="MobiDB-lite"/>
    </source>
</evidence>
<evidence type="ECO:0000256" key="1">
    <source>
        <dbReference type="ARBA" id="ARBA00023015"/>
    </source>
</evidence>
<organism evidence="6">
    <name type="scientific">freshwater metagenome</name>
    <dbReference type="NCBI Taxonomy" id="449393"/>
    <lineage>
        <taxon>unclassified sequences</taxon>
        <taxon>metagenomes</taxon>
        <taxon>ecological metagenomes</taxon>
    </lineage>
</organism>
<dbReference type="PANTHER" id="PTHR30055:SF234">
    <property type="entry name" value="HTH-TYPE TRANSCRIPTIONAL REGULATOR BETI"/>
    <property type="match status" value="1"/>
</dbReference>
<feature type="domain" description="HTH tetR-type" evidence="5">
    <location>
        <begin position="12"/>
        <end position="72"/>
    </location>
</feature>
<proteinExistence type="predicted"/>
<gene>
    <name evidence="6" type="ORF">UFOPK3662_03575</name>
</gene>
<dbReference type="PROSITE" id="PS50977">
    <property type="entry name" value="HTH_TETR_2"/>
    <property type="match status" value="1"/>
</dbReference>
<keyword evidence="1" id="KW-0805">Transcription regulation</keyword>
<dbReference type="Gene3D" id="1.10.357.10">
    <property type="entry name" value="Tetracycline Repressor, domain 2"/>
    <property type="match status" value="1"/>
</dbReference>
<reference evidence="6" key="1">
    <citation type="submission" date="2020-05" db="EMBL/GenBank/DDBJ databases">
        <authorList>
            <person name="Chiriac C."/>
            <person name="Salcher M."/>
            <person name="Ghai R."/>
            <person name="Kavagutti S V."/>
        </authorList>
    </citation>
    <scope>NUCLEOTIDE SEQUENCE</scope>
</reference>
<dbReference type="PRINTS" id="PR00455">
    <property type="entry name" value="HTHTETR"/>
</dbReference>
<keyword evidence="2" id="KW-0238">DNA-binding</keyword>
<dbReference type="Pfam" id="PF00440">
    <property type="entry name" value="TetR_N"/>
    <property type="match status" value="1"/>
</dbReference>
<name>A0A6J7LF33_9ZZZZ</name>
<evidence type="ECO:0000256" key="3">
    <source>
        <dbReference type="ARBA" id="ARBA00023163"/>
    </source>
</evidence>
<dbReference type="SUPFAM" id="SSF46689">
    <property type="entry name" value="Homeodomain-like"/>
    <property type="match status" value="1"/>
</dbReference>
<dbReference type="InterPro" id="IPR050109">
    <property type="entry name" value="HTH-type_TetR-like_transc_reg"/>
</dbReference>
<dbReference type="GO" id="GO:0003700">
    <property type="term" value="F:DNA-binding transcription factor activity"/>
    <property type="evidence" value="ECO:0007669"/>
    <property type="project" value="TreeGrafter"/>
</dbReference>
<evidence type="ECO:0000256" key="2">
    <source>
        <dbReference type="ARBA" id="ARBA00023125"/>
    </source>
</evidence>
<feature type="compositionally biased region" description="Basic and acidic residues" evidence="4">
    <location>
        <begin position="187"/>
        <end position="200"/>
    </location>
</feature>
<evidence type="ECO:0000259" key="5">
    <source>
        <dbReference type="PROSITE" id="PS50977"/>
    </source>
</evidence>